<dbReference type="EMBL" id="BMAU01021194">
    <property type="protein sequence ID" value="GFX96818.1"/>
    <property type="molecule type" value="Genomic_DNA"/>
</dbReference>
<reference evidence="1" key="1">
    <citation type="submission" date="2020-08" db="EMBL/GenBank/DDBJ databases">
        <title>Multicomponent nature underlies the extraordinary mechanical properties of spider dragline silk.</title>
        <authorList>
            <person name="Kono N."/>
            <person name="Nakamura H."/>
            <person name="Mori M."/>
            <person name="Yoshida Y."/>
            <person name="Ohtoshi R."/>
            <person name="Malay A.D."/>
            <person name="Moran D.A.P."/>
            <person name="Tomita M."/>
            <person name="Numata K."/>
            <person name="Arakawa K."/>
        </authorList>
    </citation>
    <scope>NUCLEOTIDE SEQUENCE</scope>
</reference>
<name>A0A8X6RKW6_TRICX</name>
<gene>
    <name evidence="1" type="primary">NCL1_62277</name>
    <name evidence="1" type="ORF">TNCV_1648531</name>
</gene>
<keyword evidence="2" id="KW-1185">Reference proteome</keyword>
<dbReference type="Proteomes" id="UP000887159">
    <property type="component" value="Unassembled WGS sequence"/>
</dbReference>
<organism evidence="1 2">
    <name type="scientific">Trichonephila clavipes</name>
    <name type="common">Golden silk orbweaver</name>
    <name type="synonym">Nephila clavipes</name>
    <dbReference type="NCBI Taxonomy" id="2585209"/>
    <lineage>
        <taxon>Eukaryota</taxon>
        <taxon>Metazoa</taxon>
        <taxon>Ecdysozoa</taxon>
        <taxon>Arthropoda</taxon>
        <taxon>Chelicerata</taxon>
        <taxon>Arachnida</taxon>
        <taxon>Araneae</taxon>
        <taxon>Araneomorphae</taxon>
        <taxon>Entelegynae</taxon>
        <taxon>Araneoidea</taxon>
        <taxon>Nephilidae</taxon>
        <taxon>Trichonephila</taxon>
    </lineage>
</organism>
<sequence>MVGFFQCSDCQGEYSFVTQSFLDRLGDMFKSPTSFYRHLGRWYNTLVSCPECQEQMTVRHFYSKHAAQKYNLDCRKQCLFSFGRKHWPYGQKNRLENVNHVTACLQRFVEDAKIHEETEEEETEEEEVVCGCRHFRPVPRLMRGRCKDRLSDYVGFYDSLLEKPEMWEEGIEFQNGFGKDVWGIVQQDLM</sequence>
<protein>
    <submittedName>
        <fullName evidence="1">Uncharacterized protein</fullName>
    </submittedName>
</protein>
<comment type="caution">
    <text evidence="1">The sequence shown here is derived from an EMBL/GenBank/DDBJ whole genome shotgun (WGS) entry which is preliminary data.</text>
</comment>
<dbReference type="AlphaFoldDB" id="A0A8X6RKW6"/>
<proteinExistence type="predicted"/>
<evidence type="ECO:0000313" key="2">
    <source>
        <dbReference type="Proteomes" id="UP000887159"/>
    </source>
</evidence>
<evidence type="ECO:0000313" key="1">
    <source>
        <dbReference type="EMBL" id="GFX96818.1"/>
    </source>
</evidence>
<accession>A0A8X6RKW6</accession>